<dbReference type="PRINTS" id="PR00260">
    <property type="entry name" value="CHEMTRNSDUCR"/>
</dbReference>
<evidence type="ECO:0000313" key="12">
    <source>
        <dbReference type="EMBL" id="SDF42712.1"/>
    </source>
</evidence>
<evidence type="ECO:0000256" key="7">
    <source>
        <dbReference type="SAM" id="MobiDB-lite"/>
    </source>
</evidence>
<dbReference type="InterPro" id="IPR003660">
    <property type="entry name" value="HAMP_dom"/>
</dbReference>
<feature type="coiled-coil region" evidence="6">
    <location>
        <begin position="366"/>
        <end position="393"/>
    </location>
</feature>
<evidence type="ECO:0000256" key="3">
    <source>
        <dbReference type="ARBA" id="ARBA00023224"/>
    </source>
</evidence>
<dbReference type="InterPro" id="IPR024478">
    <property type="entry name" value="HlyB_4HB_MCP"/>
</dbReference>
<dbReference type="PROSITE" id="PS50885">
    <property type="entry name" value="HAMP"/>
    <property type="match status" value="1"/>
</dbReference>
<dbReference type="InterPro" id="IPR000727">
    <property type="entry name" value="T_SNARE_dom"/>
</dbReference>
<dbReference type="Pfam" id="PF12729">
    <property type="entry name" value="4HB_MCP_1"/>
    <property type="match status" value="1"/>
</dbReference>
<dbReference type="Pfam" id="PF00015">
    <property type="entry name" value="MCPsignal"/>
    <property type="match status" value="1"/>
</dbReference>
<evidence type="ECO:0000259" key="10">
    <source>
        <dbReference type="PROSITE" id="PS50192"/>
    </source>
</evidence>
<dbReference type="Gene3D" id="1.10.287.950">
    <property type="entry name" value="Methyl-accepting chemotaxis protein"/>
    <property type="match status" value="1"/>
</dbReference>
<sequence length="565" mass="60979">MAGVRERLANVRIGNKIASIIVLLAALAVVATWLGVRGVNNTAQATKNLYDHPFKVSNALGNLRTALLSTSDAMLVLTAGDVDADREAVRERVAEDRKQIAAAIDTLHARYLGEKQDISRIENTVQAYRDVVERTLSALDNGNREQARKLYAGQGRETFQAAYDSVDKLLQFARNMAKKFLGDSMAERDSLVWRLIGLTAGMLLVGAVLAVLVSRSITRPLTRLRDQMSDLARGNHGFTVAGTRRRDETGQMAQAVEVFREQAEESDRLKRENEEKERQAQEERKQAMNELAQRFEREVGEIVQQVSSSAQQLQGTAETMSNSASTTSERVQAVGSSAEQASSNVQTVASAAQQLTNSIDEVGSRINQQSETARAARQRADGAREQVQSLAQAADQIGGVIQQIQDIAEKTNLLALNATIEAARAGEAGKGFAVVADEVKSLANQTQKATEDISERIKTVQNETSEAVSVIEAVADNMREIDEAASSIASAVEEQTSSTREISRNVEEASTGVQDVSTQLGDIGDTASQAGTASNDLLSAASSLSRQADTLSTKVDGFLKEVRNG</sequence>
<dbReference type="SUPFAM" id="SSF58104">
    <property type="entry name" value="Methyl-accepting chemotaxis protein (MCP) signaling domain"/>
    <property type="match status" value="1"/>
</dbReference>
<evidence type="ECO:0000256" key="2">
    <source>
        <dbReference type="ARBA" id="ARBA00022519"/>
    </source>
</evidence>
<evidence type="ECO:0000256" key="1">
    <source>
        <dbReference type="ARBA" id="ARBA00004429"/>
    </source>
</evidence>
<evidence type="ECO:0000256" key="8">
    <source>
        <dbReference type="SAM" id="Phobius"/>
    </source>
</evidence>
<keyword evidence="2" id="KW-1003">Cell membrane</keyword>
<dbReference type="SMART" id="SM00304">
    <property type="entry name" value="HAMP"/>
    <property type="match status" value="1"/>
</dbReference>
<dbReference type="Gene3D" id="6.10.340.10">
    <property type="match status" value="1"/>
</dbReference>
<dbReference type="PROSITE" id="PS50192">
    <property type="entry name" value="T_SNARE"/>
    <property type="match status" value="1"/>
</dbReference>
<keyword evidence="6" id="KW-0175">Coiled coil</keyword>
<dbReference type="AlphaFoldDB" id="A0A1G7KZK9"/>
<organism evidence="12 13">
    <name type="scientific">Limimonas halophila</name>
    <dbReference type="NCBI Taxonomy" id="1082479"/>
    <lineage>
        <taxon>Bacteria</taxon>
        <taxon>Pseudomonadati</taxon>
        <taxon>Pseudomonadota</taxon>
        <taxon>Alphaproteobacteria</taxon>
        <taxon>Rhodospirillales</taxon>
        <taxon>Rhodovibrionaceae</taxon>
        <taxon>Limimonas</taxon>
    </lineage>
</organism>
<keyword evidence="3 5" id="KW-0807">Transducer</keyword>
<dbReference type="STRING" id="1082479.SAMN05216241_10162"/>
<keyword evidence="13" id="KW-1185">Reference proteome</keyword>
<keyword evidence="8" id="KW-1133">Transmembrane helix</keyword>
<dbReference type="SMART" id="SM00283">
    <property type="entry name" value="MA"/>
    <property type="match status" value="1"/>
</dbReference>
<dbReference type="GO" id="GO:0005886">
    <property type="term" value="C:plasma membrane"/>
    <property type="evidence" value="ECO:0007669"/>
    <property type="project" value="UniProtKB-SubCell"/>
</dbReference>
<feature type="domain" description="HAMP" evidence="11">
    <location>
        <begin position="215"/>
        <end position="268"/>
    </location>
</feature>
<keyword evidence="8" id="KW-0812">Transmembrane</keyword>
<feature type="region of interest" description="Disordered" evidence="7">
    <location>
        <begin position="313"/>
        <end position="339"/>
    </location>
</feature>
<dbReference type="EMBL" id="FNCE01000001">
    <property type="protein sequence ID" value="SDF42712.1"/>
    <property type="molecule type" value="Genomic_DNA"/>
</dbReference>
<accession>A0A1G7KZK9</accession>
<feature type="region of interest" description="Disordered" evidence="7">
    <location>
        <begin position="259"/>
        <end position="287"/>
    </location>
</feature>
<dbReference type="PANTHER" id="PTHR32089:SF112">
    <property type="entry name" value="LYSOZYME-LIKE PROTEIN-RELATED"/>
    <property type="match status" value="1"/>
</dbReference>
<feature type="domain" description="T-SNARE coiled-coil homology" evidence="10">
    <location>
        <begin position="461"/>
        <end position="523"/>
    </location>
</feature>
<dbReference type="PANTHER" id="PTHR32089">
    <property type="entry name" value="METHYL-ACCEPTING CHEMOTAXIS PROTEIN MCPB"/>
    <property type="match status" value="1"/>
</dbReference>
<dbReference type="PROSITE" id="PS50111">
    <property type="entry name" value="CHEMOTAXIS_TRANSDUC_2"/>
    <property type="match status" value="1"/>
</dbReference>
<evidence type="ECO:0000256" key="6">
    <source>
        <dbReference type="SAM" id="Coils"/>
    </source>
</evidence>
<dbReference type="Pfam" id="PF00672">
    <property type="entry name" value="HAMP"/>
    <property type="match status" value="1"/>
</dbReference>
<evidence type="ECO:0000259" key="9">
    <source>
        <dbReference type="PROSITE" id="PS50111"/>
    </source>
</evidence>
<dbReference type="InterPro" id="IPR004089">
    <property type="entry name" value="MCPsignal_dom"/>
</dbReference>
<dbReference type="OrthoDB" id="7345856at2"/>
<reference evidence="12 13" key="1">
    <citation type="submission" date="2016-10" db="EMBL/GenBank/DDBJ databases">
        <authorList>
            <person name="de Groot N.N."/>
        </authorList>
    </citation>
    <scope>NUCLEOTIDE SEQUENCE [LARGE SCALE GENOMIC DNA]</scope>
    <source>
        <strain evidence="12 13">DSM 25584</strain>
    </source>
</reference>
<feature type="compositionally biased region" description="Polar residues" evidence="7">
    <location>
        <begin position="315"/>
        <end position="339"/>
    </location>
</feature>
<evidence type="ECO:0000256" key="4">
    <source>
        <dbReference type="ARBA" id="ARBA00029447"/>
    </source>
</evidence>
<dbReference type="InterPro" id="IPR004090">
    <property type="entry name" value="Chemotax_Me-accpt_rcpt"/>
</dbReference>
<dbReference type="GO" id="GO:0004888">
    <property type="term" value="F:transmembrane signaling receptor activity"/>
    <property type="evidence" value="ECO:0007669"/>
    <property type="project" value="InterPro"/>
</dbReference>
<gene>
    <name evidence="12" type="ORF">SAMN05216241_10162</name>
</gene>
<keyword evidence="8" id="KW-0472">Membrane</keyword>
<comment type="subcellular location">
    <subcellularLocation>
        <location evidence="1">Cell inner membrane</location>
        <topology evidence="1">Multi-pass membrane protein</topology>
    </subcellularLocation>
</comment>
<dbReference type="GO" id="GO:0007165">
    <property type="term" value="P:signal transduction"/>
    <property type="evidence" value="ECO:0007669"/>
    <property type="project" value="UniProtKB-KW"/>
</dbReference>
<feature type="transmembrane region" description="Helical" evidence="8">
    <location>
        <begin position="17"/>
        <end position="36"/>
    </location>
</feature>
<dbReference type="Proteomes" id="UP000199415">
    <property type="component" value="Unassembled WGS sequence"/>
</dbReference>
<feature type="domain" description="Methyl-accepting transducer" evidence="9">
    <location>
        <begin position="302"/>
        <end position="545"/>
    </location>
</feature>
<proteinExistence type="inferred from homology"/>
<dbReference type="GO" id="GO:0006935">
    <property type="term" value="P:chemotaxis"/>
    <property type="evidence" value="ECO:0007669"/>
    <property type="project" value="InterPro"/>
</dbReference>
<name>A0A1G7KZK9_9PROT</name>
<comment type="similarity">
    <text evidence="4">Belongs to the methyl-accepting chemotaxis (MCP) protein family.</text>
</comment>
<evidence type="ECO:0000256" key="5">
    <source>
        <dbReference type="PROSITE-ProRule" id="PRU00284"/>
    </source>
</evidence>
<feature type="transmembrane region" description="Helical" evidence="8">
    <location>
        <begin position="191"/>
        <end position="213"/>
    </location>
</feature>
<protein>
    <submittedName>
        <fullName evidence="12">Methyl-accepting chemotaxis protein</fullName>
    </submittedName>
</protein>
<evidence type="ECO:0000313" key="13">
    <source>
        <dbReference type="Proteomes" id="UP000199415"/>
    </source>
</evidence>
<evidence type="ECO:0000259" key="11">
    <source>
        <dbReference type="PROSITE" id="PS50885"/>
    </source>
</evidence>
<keyword evidence="2" id="KW-0997">Cell inner membrane</keyword>